<dbReference type="Gene3D" id="3.40.50.150">
    <property type="entry name" value="Vaccinia Virus protein VP39"/>
    <property type="match status" value="1"/>
</dbReference>
<dbReference type="FunFam" id="3.30.70.1170:FF:000003">
    <property type="entry name" value="16S rRNA (Cytosine(967)-C(5))-methyltransferase RsmB"/>
    <property type="match status" value="1"/>
</dbReference>
<gene>
    <name evidence="15" type="ORF">SAMN02745219_00466</name>
</gene>
<keyword evidence="8 13" id="KW-0949">S-adenosyl-L-methionine</keyword>
<dbReference type="Pfam" id="PF01189">
    <property type="entry name" value="Methyltr_RsmB-F"/>
    <property type="match status" value="1"/>
</dbReference>
<dbReference type="InterPro" id="IPR029063">
    <property type="entry name" value="SAM-dependent_MTases_sf"/>
</dbReference>
<dbReference type="PRINTS" id="PR02008">
    <property type="entry name" value="RCMTFAMILY"/>
</dbReference>
<evidence type="ECO:0000256" key="5">
    <source>
        <dbReference type="ARBA" id="ARBA00022552"/>
    </source>
</evidence>
<protein>
    <recommendedName>
        <fullName evidence="3">16S rRNA (cytosine(967)-C(5))-methyltransferase</fullName>
        <ecNumber evidence="3">2.1.1.176</ecNumber>
    </recommendedName>
    <alternativeName>
        <fullName evidence="10">16S rRNA m5C967 methyltransferase</fullName>
    </alternativeName>
    <alternativeName>
        <fullName evidence="11">rRNA (cytosine-C(5)-)-methyltransferase RsmB</fullName>
    </alternativeName>
</protein>
<comment type="function">
    <text evidence="1">Specifically methylates the cytosine at position 967 (m5C967) of 16S rRNA.</text>
</comment>
<dbReference type="InterPro" id="IPR035926">
    <property type="entry name" value="NusB-like_sf"/>
</dbReference>
<evidence type="ECO:0000256" key="1">
    <source>
        <dbReference type="ARBA" id="ARBA00002724"/>
    </source>
</evidence>
<evidence type="ECO:0000256" key="2">
    <source>
        <dbReference type="ARBA" id="ARBA00004496"/>
    </source>
</evidence>
<dbReference type="PROSITE" id="PS51686">
    <property type="entry name" value="SAM_MT_RSMB_NOP"/>
    <property type="match status" value="1"/>
</dbReference>
<dbReference type="InterPro" id="IPR049560">
    <property type="entry name" value="MeTrfase_RsmB-F_NOP2_cat"/>
</dbReference>
<keyword evidence="9 13" id="KW-0694">RNA-binding</keyword>
<evidence type="ECO:0000256" key="13">
    <source>
        <dbReference type="PROSITE-ProRule" id="PRU01023"/>
    </source>
</evidence>
<evidence type="ECO:0000256" key="3">
    <source>
        <dbReference type="ARBA" id="ARBA00012140"/>
    </source>
</evidence>
<dbReference type="Proteomes" id="UP000184529">
    <property type="component" value="Unassembled WGS sequence"/>
</dbReference>
<dbReference type="InterPro" id="IPR004573">
    <property type="entry name" value="rRNA_ssu_MeTfrase_B"/>
</dbReference>
<comment type="subcellular location">
    <subcellularLocation>
        <location evidence="2">Cytoplasm</location>
    </subcellularLocation>
</comment>
<dbReference type="CDD" id="cd02440">
    <property type="entry name" value="AdoMet_MTases"/>
    <property type="match status" value="1"/>
</dbReference>
<dbReference type="SUPFAM" id="SSF48013">
    <property type="entry name" value="NusB-like"/>
    <property type="match status" value="1"/>
</dbReference>
<dbReference type="PANTHER" id="PTHR22807">
    <property type="entry name" value="NOP2 YEAST -RELATED NOL1/NOP2/FMU SUN DOMAIN-CONTAINING"/>
    <property type="match status" value="1"/>
</dbReference>
<dbReference type="GO" id="GO:0003723">
    <property type="term" value="F:RNA binding"/>
    <property type="evidence" value="ECO:0007669"/>
    <property type="project" value="UniProtKB-UniRule"/>
</dbReference>
<dbReference type="FunFam" id="3.40.50.150:FF:000257">
    <property type="entry name" value="16S rRNA methyltransferase"/>
    <property type="match status" value="1"/>
</dbReference>
<dbReference type="GO" id="GO:0006355">
    <property type="term" value="P:regulation of DNA-templated transcription"/>
    <property type="evidence" value="ECO:0007669"/>
    <property type="project" value="InterPro"/>
</dbReference>
<accession>A0A1M6BPI7</accession>
<evidence type="ECO:0000259" key="14">
    <source>
        <dbReference type="PROSITE" id="PS51686"/>
    </source>
</evidence>
<evidence type="ECO:0000256" key="9">
    <source>
        <dbReference type="ARBA" id="ARBA00022884"/>
    </source>
</evidence>
<dbReference type="PANTHER" id="PTHR22807:SF53">
    <property type="entry name" value="RIBOSOMAL RNA SMALL SUBUNIT METHYLTRANSFERASE B-RELATED"/>
    <property type="match status" value="1"/>
</dbReference>
<dbReference type="InterPro" id="IPR054728">
    <property type="entry name" value="RsmB-like_ferredoxin"/>
</dbReference>
<dbReference type="GO" id="GO:0005737">
    <property type="term" value="C:cytoplasm"/>
    <property type="evidence" value="ECO:0007669"/>
    <property type="project" value="UniProtKB-SubCell"/>
</dbReference>
<feature type="domain" description="SAM-dependent MTase RsmB/NOP-type" evidence="14">
    <location>
        <begin position="173"/>
        <end position="450"/>
    </location>
</feature>
<dbReference type="GO" id="GO:0008649">
    <property type="term" value="F:rRNA methyltransferase activity"/>
    <property type="evidence" value="ECO:0007669"/>
    <property type="project" value="InterPro"/>
</dbReference>
<evidence type="ECO:0000256" key="11">
    <source>
        <dbReference type="ARBA" id="ARBA00031088"/>
    </source>
</evidence>
<dbReference type="SUPFAM" id="SSF53335">
    <property type="entry name" value="S-adenosyl-L-methionine-dependent methyltransferases"/>
    <property type="match status" value="1"/>
</dbReference>
<feature type="binding site" evidence="13">
    <location>
        <position position="287"/>
    </location>
    <ligand>
        <name>S-adenosyl-L-methionine</name>
        <dbReference type="ChEBI" id="CHEBI:59789"/>
    </ligand>
</feature>
<dbReference type="RefSeq" id="WP_072867158.1">
    <property type="nucleotide sequence ID" value="NZ_FQZM01000005.1"/>
</dbReference>
<keyword evidence="16" id="KW-1185">Reference proteome</keyword>
<keyword evidence="6 13" id="KW-0489">Methyltransferase</keyword>
<evidence type="ECO:0000313" key="15">
    <source>
        <dbReference type="EMBL" id="SHI50601.1"/>
    </source>
</evidence>
<evidence type="ECO:0000256" key="8">
    <source>
        <dbReference type="ARBA" id="ARBA00022691"/>
    </source>
</evidence>
<evidence type="ECO:0000256" key="12">
    <source>
        <dbReference type="ARBA" id="ARBA00047283"/>
    </source>
</evidence>
<organism evidence="15 16">
    <name type="scientific">Desulfofundulus thermosubterraneus DSM 16057</name>
    <dbReference type="NCBI Taxonomy" id="1121432"/>
    <lineage>
        <taxon>Bacteria</taxon>
        <taxon>Bacillati</taxon>
        <taxon>Bacillota</taxon>
        <taxon>Clostridia</taxon>
        <taxon>Eubacteriales</taxon>
        <taxon>Peptococcaceae</taxon>
        <taxon>Desulfofundulus</taxon>
    </lineage>
</organism>
<evidence type="ECO:0000256" key="10">
    <source>
        <dbReference type="ARBA" id="ARBA00030399"/>
    </source>
</evidence>
<dbReference type="Pfam" id="PF22458">
    <property type="entry name" value="RsmF-B_ferredox"/>
    <property type="match status" value="1"/>
</dbReference>
<dbReference type="EMBL" id="FQZM01000005">
    <property type="protein sequence ID" value="SHI50601.1"/>
    <property type="molecule type" value="Genomic_DNA"/>
</dbReference>
<comment type="caution">
    <text evidence="13">Lacks conserved residue(s) required for the propagation of feature annotation.</text>
</comment>
<feature type="binding site" evidence="13">
    <location>
        <position position="332"/>
    </location>
    <ligand>
        <name>S-adenosyl-L-methionine</name>
        <dbReference type="ChEBI" id="CHEBI:59789"/>
    </ligand>
</feature>
<reference evidence="16" key="1">
    <citation type="submission" date="2016-11" db="EMBL/GenBank/DDBJ databases">
        <authorList>
            <person name="Varghese N."/>
            <person name="Submissions S."/>
        </authorList>
    </citation>
    <scope>NUCLEOTIDE SEQUENCE [LARGE SCALE GENOMIC DNA]</scope>
    <source>
        <strain evidence="16">DSM 16057</strain>
    </source>
</reference>
<dbReference type="NCBIfam" id="NF011494">
    <property type="entry name" value="PRK14902.1"/>
    <property type="match status" value="1"/>
</dbReference>
<dbReference type="Gene3D" id="3.30.70.1170">
    <property type="entry name" value="Sun protein, domain 3"/>
    <property type="match status" value="1"/>
</dbReference>
<comment type="catalytic activity">
    <reaction evidence="12">
        <text>cytidine(967) in 16S rRNA + S-adenosyl-L-methionine = 5-methylcytidine(967) in 16S rRNA + S-adenosyl-L-homocysteine + H(+)</text>
        <dbReference type="Rhea" id="RHEA:42748"/>
        <dbReference type="Rhea" id="RHEA-COMP:10219"/>
        <dbReference type="Rhea" id="RHEA-COMP:10220"/>
        <dbReference type="ChEBI" id="CHEBI:15378"/>
        <dbReference type="ChEBI" id="CHEBI:57856"/>
        <dbReference type="ChEBI" id="CHEBI:59789"/>
        <dbReference type="ChEBI" id="CHEBI:74483"/>
        <dbReference type="ChEBI" id="CHEBI:82748"/>
        <dbReference type="EC" id="2.1.1.176"/>
    </reaction>
</comment>
<keyword evidence="4" id="KW-0963">Cytoplasm</keyword>
<evidence type="ECO:0000256" key="4">
    <source>
        <dbReference type="ARBA" id="ARBA00022490"/>
    </source>
</evidence>
<keyword evidence="7 13" id="KW-0808">Transferase</keyword>
<dbReference type="InterPro" id="IPR001678">
    <property type="entry name" value="MeTrfase_RsmB-F_NOP2_dom"/>
</dbReference>
<dbReference type="InterPro" id="IPR006027">
    <property type="entry name" value="NusB_RsmB_TIM44"/>
</dbReference>
<dbReference type="EC" id="2.1.1.176" evidence="3"/>
<dbReference type="InterPro" id="IPR023267">
    <property type="entry name" value="RCMT"/>
</dbReference>
<name>A0A1M6BPI7_9FIRM</name>
<feature type="binding site" evidence="13">
    <location>
        <position position="314"/>
    </location>
    <ligand>
        <name>S-adenosyl-L-methionine</name>
        <dbReference type="ChEBI" id="CHEBI:59789"/>
    </ligand>
</feature>
<evidence type="ECO:0000256" key="6">
    <source>
        <dbReference type="ARBA" id="ARBA00022603"/>
    </source>
</evidence>
<dbReference type="NCBIfam" id="TIGR00563">
    <property type="entry name" value="rsmB"/>
    <property type="match status" value="1"/>
</dbReference>
<comment type="similarity">
    <text evidence="13">Belongs to the class I-like SAM-binding methyltransferase superfamily. RsmB/NOP family.</text>
</comment>
<proteinExistence type="inferred from homology"/>
<dbReference type="OrthoDB" id="9810297at2"/>
<sequence length="453" mass="50706">MARISAREVALKVLYAVDQEEAYANLALDRILEHYRPGKLDRAFATELAYGVLRHLNTLDWLLGHFLRQPLASQNPWIRNILRLGAYQIMYMERVPDAAACNESSELARRYGHPGVVGFVNGVLRNLARRGRQIPFPDLNDDPVAYISLRYSHPAWLVRRWFKEYGLEETIALCQANNGPAPNTVRTNTLKVSRQELMERLREEDVTAEPTSFAPEGLKIAGFPSLHGFAPFEEGLFLVQDESSILVGHALSPFPGARVLDAAAAPGTKTTHLAQLMGDRGEITALDIHPHKIKLIAVNCRRLGITCVRPVEGDARYPDQSMHQWADFVLLDAPCSGLGVLRRRPDARWRKAEDSIAEMAGLQKEMLEGAACCLKPGGVLVYSTCTVTREENLGQVEDFLTRHPEFQLEDLSTLLPAGLDEQGTLSRGYIQLLPHRHGMDGFFMARLRKRITA</sequence>
<dbReference type="Pfam" id="PF01029">
    <property type="entry name" value="NusB"/>
    <property type="match status" value="1"/>
</dbReference>
<evidence type="ECO:0000256" key="7">
    <source>
        <dbReference type="ARBA" id="ARBA00022679"/>
    </source>
</evidence>
<dbReference type="Gene3D" id="1.10.940.10">
    <property type="entry name" value="NusB-like"/>
    <property type="match status" value="1"/>
</dbReference>
<dbReference type="AlphaFoldDB" id="A0A1M6BPI7"/>
<dbReference type="STRING" id="1121432.SAMN02745219_00466"/>
<evidence type="ECO:0000313" key="16">
    <source>
        <dbReference type="Proteomes" id="UP000184529"/>
    </source>
</evidence>
<feature type="active site" description="Nucleophile" evidence="13">
    <location>
        <position position="385"/>
    </location>
</feature>
<keyword evidence="5" id="KW-0698">rRNA processing</keyword>